<evidence type="ECO:0000313" key="5">
    <source>
        <dbReference type="Proteomes" id="UP001162480"/>
    </source>
</evidence>
<evidence type="ECO:0000313" key="4">
    <source>
        <dbReference type="EMBL" id="CAI9730464.1"/>
    </source>
</evidence>
<dbReference type="Proteomes" id="UP001162480">
    <property type="component" value="Chromosome 11"/>
</dbReference>
<keyword evidence="1" id="KW-0812">Transmembrane</keyword>
<feature type="signal peptide" evidence="2">
    <location>
        <begin position="1"/>
        <end position="17"/>
    </location>
</feature>
<dbReference type="AlphaFoldDB" id="A0AA36BA99"/>
<dbReference type="InterPro" id="IPR001148">
    <property type="entry name" value="CA_dom"/>
</dbReference>
<dbReference type="SUPFAM" id="SSF51069">
    <property type="entry name" value="Carbonic anhydrase"/>
    <property type="match status" value="1"/>
</dbReference>
<gene>
    <name evidence="4" type="ORF">OCTVUL_1B023414</name>
</gene>
<evidence type="ECO:0000259" key="3">
    <source>
        <dbReference type="PROSITE" id="PS51144"/>
    </source>
</evidence>
<dbReference type="Gene3D" id="3.10.200.10">
    <property type="entry name" value="Alpha carbonic anhydrase"/>
    <property type="match status" value="1"/>
</dbReference>
<keyword evidence="1" id="KW-1133">Transmembrane helix</keyword>
<evidence type="ECO:0000256" key="2">
    <source>
        <dbReference type="SAM" id="SignalP"/>
    </source>
</evidence>
<feature type="domain" description="Alpha-carbonic anhydrase" evidence="3">
    <location>
        <begin position="21"/>
        <end position="144"/>
    </location>
</feature>
<organism evidence="4 5">
    <name type="scientific">Octopus vulgaris</name>
    <name type="common">Common octopus</name>
    <dbReference type="NCBI Taxonomy" id="6645"/>
    <lineage>
        <taxon>Eukaryota</taxon>
        <taxon>Metazoa</taxon>
        <taxon>Spiralia</taxon>
        <taxon>Lophotrochozoa</taxon>
        <taxon>Mollusca</taxon>
        <taxon>Cephalopoda</taxon>
        <taxon>Coleoidea</taxon>
        <taxon>Octopodiformes</taxon>
        <taxon>Octopoda</taxon>
        <taxon>Incirrata</taxon>
        <taxon>Octopodidae</taxon>
        <taxon>Octopus</taxon>
    </lineage>
</organism>
<protein>
    <recommendedName>
        <fullName evidence="3">Alpha-carbonic anhydrase domain-containing protein</fullName>
    </recommendedName>
</protein>
<feature type="transmembrane region" description="Helical" evidence="1">
    <location>
        <begin position="94"/>
        <end position="119"/>
    </location>
</feature>
<dbReference type="Pfam" id="PF00194">
    <property type="entry name" value="Carb_anhydrase"/>
    <property type="match status" value="1"/>
</dbReference>
<dbReference type="InterPro" id="IPR036398">
    <property type="entry name" value="CA_dom_sf"/>
</dbReference>
<keyword evidence="2" id="KW-0732">Signal</keyword>
<keyword evidence="5" id="KW-1185">Reference proteome</keyword>
<name>A0AA36BA99_OCTVU</name>
<dbReference type="EMBL" id="OX597824">
    <property type="protein sequence ID" value="CAI9730464.1"/>
    <property type="molecule type" value="Genomic_DNA"/>
</dbReference>
<dbReference type="PROSITE" id="PS51144">
    <property type="entry name" value="ALPHA_CA_2"/>
    <property type="match status" value="1"/>
</dbReference>
<proteinExistence type="predicted"/>
<sequence>MIVLNNILLICIQNSLSNLLQTFESESQCEKTLLLDNEDWKEDYPSCGGKNQSPISIYLKDTRYLRTNELIFSGYSTTASNLTMTNTGYTGDSVVVVAIVVMDDVMFIVTVVVVVVVVVRNGTGSALLESFSEYRKLICGHPFL</sequence>
<evidence type="ECO:0000256" key="1">
    <source>
        <dbReference type="SAM" id="Phobius"/>
    </source>
</evidence>
<keyword evidence="1" id="KW-0472">Membrane</keyword>
<accession>A0AA36BA99</accession>
<reference evidence="4" key="1">
    <citation type="submission" date="2023-08" db="EMBL/GenBank/DDBJ databases">
        <authorList>
            <person name="Alioto T."/>
            <person name="Alioto T."/>
            <person name="Gomez Garrido J."/>
        </authorList>
    </citation>
    <scope>NUCLEOTIDE SEQUENCE</scope>
</reference>
<feature type="chain" id="PRO_5041451285" description="Alpha-carbonic anhydrase domain-containing protein" evidence="2">
    <location>
        <begin position="18"/>
        <end position="144"/>
    </location>
</feature>